<dbReference type="EMBL" id="QVQT01000003">
    <property type="protein sequence ID" value="RFU17238.1"/>
    <property type="molecule type" value="Genomic_DNA"/>
</dbReference>
<proteinExistence type="predicted"/>
<gene>
    <name evidence="2" type="ORF">D0Y96_08920</name>
</gene>
<organism evidence="2 3">
    <name type="scientific">Paracidobacterium acidisoli</name>
    <dbReference type="NCBI Taxonomy" id="2303751"/>
    <lineage>
        <taxon>Bacteria</taxon>
        <taxon>Pseudomonadati</taxon>
        <taxon>Acidobacteriota</taxon>
        <taxon>Terriglobia</taxon>
        <taxon>Terriglobales</taxon>
        <taxon>Acidobacteriaceae</taxon>
        <taxon>Paracidobacterium</taxon>
    </lineage>
</organism>
<dbReference type="OrthoDB" id="115505at2"/>
<dbReference type="Proteomes" id="UP000264702">
    <property type="component" value="Unassembled WGS sequence"/>
</dbReference>
<dbReference type="AlphaFoldDB" id="A0A372IQS3"/>
<sequence>MFSKPKGLLTLSFALLFASATFAQEANPAVPGTINYVEGSAAIAGQPLTQRAVGSAQLDPGQVLTTGNGRVEILLTPGIFFRLDENSAVRMVAPGLTHTELELVHGQAEVEADNLLRQNNVEVAENGTTTQLLKNGLYAFNAAPGNLRVFDGKAAVFDASGKPEVVKGDHMLALTGEAEKSVKFDPASSEDDFYNWSSLRSQYLTQANSQLATEYAGSAYAPGWMWDPWLLSYTWLPGDGMFLNPFGWGFYSPWWIYAYGPVRGGYYGYGYHGVYRGPAHGFHGAPGAFHGGAAGGFHGGSAGGFHGGGMGGGRR</sequence>
<evidence type="ECO:0000256" key="1">
    <source>
        <dbReference type="SAM" id="SignalP"/>
    </source>
</evidence>
<evidence type="ECO:0000313" key="3">
    <source>
        <dbReference type="Proteomes" id="UP000264702"/>
    </source>
</evidence>
<accession>A0A372IQS3</accession>
<comment type="caution">
    <text evidence="2">The sequence shown here is derived from an EMBL/GenBank/DDBJ whole genome shotgun (WGS) entry which is preliminary data.</text>
</comment>
<evidence type="ECO:0008006" key="4">
    <source>
        <dbReference type="Google" id="ProtNLM"/>
    </source>
</evidence>
<reference evidence="2 3" key="1">
    <citation type="submission" date="2018-08" db="EMBL/GenBank/DDBJ databases">
        <title>Acidipila sp. 4G-K13, an acidobacterium isolated from forest soil.</title>
        <authorList>
            <person name="Gao Z.-H."/>
            <person name="Qiu L.-H."/>
        </authorList>
    </citation>
    <scope>NUCLEOTIDE SEQUENCE [LARGE SCALE GENOMIC DNA]</scope>
    <source>
        <strain evidence="2 3">4G-K13</strain>
    </source>
</reference>
<keyword evidence="1" id="KW-0732">Signal</keyword>
<name>A0A372IQS3_9BACT</name>
<keyword evidence="3" id="KW-1185">Reference proteome</keyword>
<evidence type="ECO:0000313" key="2">
    <source>
        <dbReference type="EMBL" id="RFU17238.1"/>
    </source>
</evidence>
<feature type="chain" id="PRO_5016787946" description="FecR protein domain-containing protein" evidence="1">
    <location>
        <begin position="24"/>
        <end position="315"/>
    </location>
</feature>
<feature type="signal peptide" evidence="1">
    <location>
        <begin position="1"/>
        <end position="23"/>
    </location>
</feature>
<protein>
    <recommendedName>
        <fullName evidence="4">FecR protein domain-containing protein</fullName>
    </recommendedName>
</protein>